<sequence length="503" mass="56059">MVCGQIMPYFFSERAAFILSSRGRLRTPVVDETGEVIDWDCYQFISMQHGSQILSAATLYLLARHFCRVISSLANLSQYFNLSRLLCNLSFALHCIPMMSRPHSMPDFAALIDTCAPLLEKRIHNRRQTSPDRRHLQLRNKPSVSLATGLIMNSDSQRSLPPGSSPLKPRNREEPGLVESKEDNDGGSLFYAYALRCDLPSLPPCILTFASRNICSRWWTLVERECAESARLSPQLFVICGAHLDTMRSDSKFYEIRNMWFYTSQDGVGFPPAVIPSQAANSCLAPGPQRSSSENSATFALVDLAEKLERLTGIVEKNAEQIHALSVAQSAGLEHMQEINEANSSQIKAIGDAQLKLQSLVDQNASHYIALSNTSFQSHEQTKKSQDQTRKAQEETRDILNTTISKLITLSNNQEKLSQTCENMMRSVEKLSNSVSHVNMTAISDMASLQSANATFPSPALSKRMSPGPRKLNRRIKGVWYEYDEPCSTSGILNKSGKALDKP</sequence>
<dbReference type="STRING" id="985895.E5AE26"/>
<dbReference type="AlphaFoldDB" id="E5AE26"/>
<accession>E5AE26</accession>
<dbReference type="eggNOG" id="ENOG502R29W">
    <property type="taxonomic scope" value="Eukaryota"/>
</dbReference>
<reference evidence="3" key="1">
    <citation type="journal article" date="2011" name="Nat. Commun.">
        <title>Effector diversification within compartments of the Leptosphaeria maculans genome affected by Repeat-Induced Point mutations.</title>
        <authorList>
            <person name="Rouxel T."/>
            <person name="Grandaubert J."/>
            <person name="Hane J.K."/>
            <person name="Hoede C."/>
            <person name="van de Wouw A.P."/>
            <person name="Couloux A."/>
            <person name="Dominguez V."/>
            <person name="Anthouard V."/>
            <person name="Bally P."/>
            <person name="Bourras S."/>
            <person name="Cozijnsen A.J."/>
            <person name="Ciuffetti L.M."/>
            <person name="Degrave A."/>
            <person name="Dilmaghani A."/>
            <person name="Duret L."/>
            <person name="Fudal I."/>
            <person name="Goodwin S.B."/>
            <person name="Gout L."/>
            <person name="Glaser N."/>
            <person name="Linglin J."/>
            <person name="Kema G.H.J."/>
            <person name="Lapalu N."/>
            <person name="Lawrence C.B."/>
            <person name="May K."/>
            <person name="Meyer M."/>
            <person name="Ollivier B."/>
            <person name="Poulain J."/>
            <person name="Schoch C.L."/>
            <person name="Simon A."/>
            <person name="Spatafora J.W."/>
            <person name="Stachowiak A."/>
            <person name="Turgeon B.G."/>
            <person name="Tyler B.M."/>
            <person name="Vincent D."/>
            <person name="Weissenbach J."/>
            <person name="Amselem J."/>
            <person name="Quesneville H."/>
            <person name="Oliver R.P."/>
            <person name="Wincker P."/>
            <person name="Balesdent M.-H."/>
            <person name="Howlett B.J."/>
        </authorList>
    </citation>
    <scope>NUCLEOTIDE SEQUENCE [LARGE SCALE GENOMIC DNA]</scope>
    <source>
        <strain evidence="3">JN3 / isolate v23.1.3 / race Av1-4-5-6-7-8</strain>
    </source>
</reference>
<dbReference type="OMA" id="QNASHYI"/>
<feature type="region of interest" description="Disordered" evidence="1">
    <location>
        <begin position="154"/>
        <end position="183"/>
    </location>
</feature>
<feature type="compositionally biased region" description="Basic and acidic residues" evidence="1">
    <location>
        <begin position="170"/>
        <end position="183"/>
    </location>
</feature>
<evidence type="ECO:0000256" key="1">
    <source>
        <dbReference type="SAM" id="MobiDB-lite"/>
    </source>
</evidence>
<name>E5AE26_LEPMJ</name>
<organism evidence="2 3">
    <name type="scientific">Leptosphaeria maculans (strain JN3 / isolate v23.1.3 / race Av1-4-5-6-7-8)</name>
    <name type="common">Blackleg fungus</name>
    <name type="synonym">Phoma lingam</name>
    <dbReference type="NCBI Taxonomy" id="985895"/>
    <lineage>
        <taxon>Eukaryota</taxon>
        <taxon>Fungi</taxon>
        <taxon>Dikarya</taxon>
        <taxon>Ascomycota</taxon>
        <taxon>Pezizomycotina</taxon>
        <taxon>Dothideomycetes</taxon>
        <taxon>Pleosporomycetidae</taxon>
        <taxon>Pleosporales</taxon>
        <taxon>Pleosporineae</taxon>
        <taxon>Leptosphaeriaceae</taxon>
        <taxon>Plenodomus</taxon>
        <taxon>Plenodomus lingam/Leptosphaeria maculans species complex</taxon>
    </lineage>
</organism>
<dbReference type="GeneID" id="13290696"/>
<dbReference type="Proteomes" id="UP000002668">
    <property type="component" value="Genome"/>
</dbReference>
<dbReference type="InParanoid" id="E5AE26"/>
<dbReference type="VEuPathDB" id="FungiDB:LEMA_P002520.1"/>
<protein>
    <submittedName>
        <fullName evidence="2">Uncharacterized protein</fullName>
    </submittedName>
</protein>
<gene>
    <name evidence="2" type="ORF">LEMA_P002520.1</name>
</gene>
<dbReference type="EMBL" id="FP929139">
    <property type="protein sequence ID" value="CBY01465.1"/>
    <property type="molecule type" value="Genomic_DNA"/>
</dbReference>
<evidence type="ECO:0000313" key="2">
    <source>
        <dbReference type="EMBL" id="CBY01465.1"/>
    </source>
</evidence>
<keyword evidence="3" id="KW-1185">Reference proteome</keyword>
<evidence type="ECO:0000313" key="3">
    <source>
        <dbReference type="Proteomes" id="UP000002668"/>
    </source>
</evidence>
<proteinExistence type="predicted"/>
<dbReference type="HOGENOM" id="CLU_654057_0_0_1"/>
<dbReference type="OrthoDB" id="5364171at2759"/>